<evidence type="ECO:0000313" key="1">
    <source>
        <dbReference type="EMBL" id="TMM62541.1"/>
    </source>
</evidence>
<comment type="caution">
    <text evidence="1">The sequence shown here is derived from an EMBL/GenBank/DDBJ whole genome shotgun (WGS) entry which is preliminary data.</text>
</comment>
<dbReference type="RefSeq" id="WP_041774448.1">
    <property type="nucleotide sequence ID" value="NZ_CP022097.2"/>
</dbReference>
<accession>A0ABY2VE50</accession>
<name>A0ABY2VE50_9PSED</name>
<keyword evidence="2" id="KW-1185">Reference proteome</keyword>
<proteinExistence type="predicted"/>
<dbReference type="EMBL" id="VAVY01000003">
    <property type="protein sequence ID" value="TMM62541.1"/>
    <property type="molecule type" value="Genomic_DNA"/>
</dbReference>
<evidence type="ECO:0000313" key="2">
    <source>
        <dbReference type="Proteomes" id="UP000310095"/>
    </source>
</evidence>
<dbReference type="Proteomes" id="UP000310095">
    <property type="component" value="Unassembled WGS sequence"/>
</dbReference>
<reference evidence="1 2" key="1">
    <citation type="submission" date="2019-05" db="EMBL/GenBank/DDBJ databases">
        <title>Identification and Biocontrol Activity Analysis of Biocontrol Strain PF-1 Based on Genome-wide Data.</title>
        <authorList>
            <person name="Qi J."/>
        </authorList>
    </citation>
    <scope>NUCLEOTIDE SEQUENCE [LARGE SCALE GENOMIC DNA]</scope>
    <source>
        <strain evidence="1 2">PF-1</strain>
    </source>
</reference>
<organism evidence="1 2">
    <name type="scientific">Pseudomonas protegens</name>
    <dbReference type="NCBI Taxonomy" id="380021"/>
    <lineage>
        <taxon>Bacteria</taxon>
        <taxon>Pseudomonadati</taxon>
        <taxon>Pseudomonadota</taxon>
        <taxon>Gammaproteobacteria</taxon>
        <taxon>Pseudomonadales</taxon>
        <taxon>Pseudomonadaceae</taxon>
        <taxon>Pseudomonas</taxon>
    </lineage>
</organism>
<gene>
    <name evidence="1" type="ORF">FEF10_20860</name>
</gene>
<sequence length="103" mass="11380">MKRGNVYTAWKAQVLPEVSHERILDNGCGVDVRARETPAGDVDLLTCVYTAQGQCVAERLTHLPGAEWCLEHALRRGVDQALRIAGGESGRPRNLDPTRDEEL</sequence>
<protein>
    <submittedName>
        <fullName evidence="1">Uncharacterized protein</fullName>
    </submittedName>
</protein>